<dbReference type="OrthoDB" id="5673at2759"/>
<reference evidence="13" key="2">
    <citation type="submission" date="2025-08" db="UniProtKB">
        <authorList>
            <consortium name="RefSeq"/>
        </authorList>
    </citation>
    <scope>IDENTIFICATION</scope>
    <source>
        <tissue evidence="13">Leaves</tissue>
    </source>
</reference>
<dbReference type="InterPro" id="IPR039606">
    <property type="entry name" value="Phytol/farnesol_kinase"/>
</dbReference>
<gene>
    <name evidence="13" type="primary">LOC113711452</name>
</gene>
<keyword evidence="10 11" id="KW-0472">Membrane</keyword>
<keyword evidence="5" id="KW-0808">Transferase</keyword>
<dbReference type="PANTHER" id="PTHR32523">
    <property type="entry name" value="PHYTOL KINASE 1, CHLOROPLASTIC"/>
    <property type="match status" value="1"/>
</dbReference>
<dbReference type="GO" id="GO:0016301">
    <property type="term" value="F:kinase activity"/>
    <property type="evidence" value="ECO:0007669"/>
    <property type="project" value="UniProtKB-KW"/>
</dbReference>
<keyword evidence="9 11" id="KW-1133">Transmembrane helix</keyword>
<evidence type="ECO:0000256" key="9">
    <source>
        <dbReference type="ARBA" id="ARBA00022989"/>
    </source>
</evidence>
<evidence type="ECO:0000256" key="5">
    <source>
        <dbReference type="ARBA" id="ARBA00022679"/>
    </source>
</evidence>
<dbReference type="PANTHER" id="PTHR32523:SF7">
    <property type="entry name" value="FARNESOL KINASE, CHLOROPLASTIC"/>
    <property type="match status" value="1"/>
</dbReference>
<comment type="subcellular location">
    <subcellularLocation>
        <location evidence="1">Plastid</location>
        <location evidence="1">Chloroplast membrane</location>
        <topology evidence="1">Multi-pass membrane protein</topology>
    </subcellularLocation>
</comment>
<proteinExistence type="inferred from homology"/>
<evidence type="ECO:0000256" key="10">
    <source>
        <dbReference type="ARBA" id="ARBA00023136"/>
    </source>
</evidence>
<keyword evidence="4" id="KW-0934">Plastid</keyword>
<sequence length="331" mass="35865">MAAAAAAANITAVIYLSFNRVNPNSPTDLRPQQLQRSFSANILRTTRVCPVSSSSSPAIAVCNTLTKFRFGFPYRRISPRFRSARAAALPMFSENPVVGDVVASALTGGIALSLLRFWGEIAKMGVLDQKLNRKLVHVSIGLVFILCWPMFSSGNRGAVLAALIPGVNIIKVLLLGLGVYEDEATVKSMSRFGDHRELLKGPLYYATTITLACALCWRTSPIAIAAICNLCAGDGLADIMGRRFGSKKLPYNKNKSIVGSISMVVAGFLASIGYMHYFSTFGYVEESWQMAYRFFVVSLVAALVESHPISTELDDNLTVPLTSVLVGSFVF</sequence>
<keyword evidence="7 13" id="KW-0418">Kinase</keyword>
<evidence type="ECO:0000256" key="4">
    <source>
        <dbReference type="ARBA" id="ARBA00022640"/>
    </source>
</evidence>
<keyword evidence="6 11" id="KW-0812">Transmembrane</keyword>
<evidence type="ECO:0000256" key="1">
    <source>
        <dbReference type="ARBA" id="ARBA00004508"/>
    </source>
</evidence>
<feature type="transmembrane region" description="Helical" evidence="11">
    <location>
        <begin position="101"/>
        <end position="119"/>
    </location>
</feature>
<comment type="similarity">
    <text evidence="2">Belongs to the polyprenol kinase family.</text>
</comment>
<dbReference type="Proteomes" id="UP001652660">
    <property type="component" value="Chromosome 1e"/>
</dbReference>
<evidence type="ECO:0000256" key="8">
    <source>
        <dbReference type="ARBA" id="ARBA00022946"/>
    </source>
</evidence>
<feature type="transmembrane region" description="Helical" evidence="11">
    <location>
        <begin position="157"/>
        <end position="180"/>
    </location>
</feature>
<evidence type="ECO:0000256" key="11">
    <source>
        <dbReference type="SAM" id="Phobius"/>
    </source>
</evidence>
<feature type="transmembrane region" description="Helical" evidence="11">
    <location>
        <begin position="257"/>
        <end position="278"/>
    </location>
</feature>
<dbReference type="RefSeq" id="XP_027090421.1">
    <property type="nucleotide sequence ID" value="XM_027234620.2"/>
</dbReference>
<keyword evidence="8" id="KW-0809">Transit peptide</keyword>
<accession>A0A6P6UJF5</accession>
<dbReference type="GO" id="GO:0031969">
    <property type="term" value="C:chloroplast membrane"/>
    <property type="evidence" value="ECO:0007669"/>
    <property type="project" value="UniProtKB-SubCell"/>
</dbReference>
<organism evidence="12 13">
    <name type="scientific">Coffea arabica</name>
    <name type="common">Arabian coffee</name>
    <dbReference type="NCBI Taxonomy" id="13443"/>
    <lineage>
        <taxon>Eukaryota</taxon>
        <taxon>Viridiplantae</taxon>
        <taxon>Streptophyta</taxon>
        <taxon>Embryophyta</taxon>
        <taxon>Tracheophyta</taxon>
        <taxon>Spermatophyta</taxon>
        <taxon>Magnoliopsida</taxon>
        <taxon>eudicotyledons</taxon>
        <taxon>Gunneridae</taxon>
        <taxon>Pentapetalae</taxon>
        <taxon>asterids</taxon>
        <taxon>lamiids</taxon>
        <taxon>Gentianales</taxon>
        <taxon>Rubiaceae</taxon>
        <taxon>Ixoroideae</taxon>
        <taxon>Gardenieae complex</taxon>
        <taxon>Bertiereae - Coffeeae clade</taxon>
        <taxon>Coffeeae</taxon>
        <taxon>Coffea</taxon>
    </lineage>
</organism>
<evidence type="ECO:0000313" key="13">
    <source>
        <dbReference type="RefSeq" id="XP_027090421.1"/>
    </source>
</evidence>
<protein>
    <submittedName>
        <fullName evidence="13">Probable phytol kinase 2, chloroplastic isoform X1</fullName>
    </submittedName>
</protein>
<evidence type="ECO:0000256" key="3">
    <source>
        <dbReference type="ARBA" id="ARBA00022528"/>
    </source>
</evidence>
<keyword evidence="12" id="KW-1185">Reference proteome</keyword>
<dbReference type="GeneID" id="113711452"/>
<reference evidence="12" key="1">
    <citation type="journal article" date="2025" name="Foods">
        <title>Unveiling the Microbial Signatures of Arabica Coffee Cherries: Insights into Ripeness Specific Diversity, Functional Traits, and Implications for Quality and Safety.</title>
        <authorList>
            <consortium name="RefSeq"/>
            <person name="Tenea G.N."/>
            <person name="Cifuentes V."/>
            <person name="Reyes P."/>
            <person name="Cevallos-Vallejos M."/>
        </authorList>
    </citation>
    <scope>NUCLEOTIDE SEQUENCE [LARGE SCALE GENOMIC DNA]</scope>
</reference>
<keyword evidence="3" id="KW-0150">Chloroplast</keyword>
<evidence type="ECO:0000256" key="6">
    <source>
        <dbReference type="ARBA" id="ARBA00022692"/>
    </source>
</evidence>
<feature type="transmembrane region" description="Helical" evidence="11">
    <location>
        <begin position="131"/>
        <end position="151"/>
    </location>
</feature>
<evidence type="ECO:0000313" key="12">
    <source>
        <dbReference type="Proteomes" id="UP001652660"/>
    </source>
</evidence>
<evidence type="ECO:0000256" key="7">
    <source>
        <dbReference type="ARBA" id="ARBA00022777"/>
    </source>
</evidence>
<name>A0A6P6UJF5_COFAR</name>
<dbReference type="AlphaFoldDB" id="A0A6P6UJF5"/>
<evidence type="ECO:0000256" key="2">
    <source>
        <dbReference type="ARBA" id="ARBA00010794"/>
    </source>
</evidence>